<name>A0A6L2LRI6_TANCI</name>
<evidence type="ECO:0000313" key="1">
    <source>
        <dbReference type="EMBL" id="GEU64386.1"/>
    </source>
</evidence>
<keyword evidence="1" id="KW-0378">Hydrolase</keyword>
<dbReference type="AlphaFoldDB" id="A0A6L2LRI6"/>
<dbReference type="EMBL" id="BKCJ010005011">
    <property type="protein sequence ID" value="GEU64386.1"/>
    <property type="molecule type" value="Genomic_DNA"/>
</dbReference>
<organism evidence="1">
    <name type="scientific">Tanacetum cinerariifolium</name>
    <name type="common">Dalmatian daisy</name>
    <name type="synonym">Chrysanthemum cinerariifolium</name>
    <dbReference type="NCBI Taxonomy" id="118510"/>
    <lineage>
        <taxon>Eukaryota</taxon>
        <taxon>Viridiplantae</taxon>
        <taxon>Streptophyta</taxon>
        <taxon>Embryophyta</taxon>
        <taxon>Tracheophyta</taxon>
        <taxon>Spermatophyta</taxon>
        <taxon>Magnoliopsida</taxon>
        <taxon>eudicotyledons</taxon>
        <taxon>Gunneridae</taxon>
        <taxon>Pentapetalae</taxon>
        <taxon>asterids</taxon>
        <taxon>campanulids</taxon>
        <taxon>Asterales</taxon>
        <taxon>Asteraceae</taxon>
        <taxon>Asteroideae</taxon>
        <taxon>Anthemideae</taxon>
        <taxon>Anthemidinae</taxon>
        <taxon>Tanacetum</taxon>
    </lineage>
</organism>
<comment type="caution">
    <text evidence="1">The sequence shown here is derived from an EMBL/GenBank/DDBJ whole genome shotgun (WGS) entry which is preliminary data.</text>
</comment>
<reference evidence="1" key="1">
    <citation type="journal article" date="2019" name="Sci. Rep.">
        <title>Draft genome of Tanacetum cinerariifolium, the natural source of mosquito coil.</title>
        <authorList>
            <person name="Yamashiro T."/>
            <person name="Shiraishi A."/>
            <person name="Satake H."/>
            <person name="Nakayama K."/>
        </authorList>
    </citation>
    <scope>NUCLEOTIDE SEQUENCE</scope>
</reference>
<dbReference type="GO" id="GO:0016787">
    <property type="term" value="F:hydrolase activity"/>
    <property type="evidence" value="ECO:0007669"/>
    <property type="project" value="UniProtKB-KW"/>
</dbReference>
<proteinExistence type="predicted"/>
<accession>A0A6L2LRI6</accession>
<protein>
    <submittedName>
        <fullName evidence="1">SGNH hydrolase-type esterase domain-containing protein</fullName>
    </submittedName>
</protein>
<sequence>MVDDLFTYELGIVEDFYFPYIEQPHDNLKNGNLDVYEPRVCYDGNKQIKDKAVILINKILERPIDITVEQWLDLKFGDHKKVNKEIMKEVVSTWLIRSYRKQFEEYMEIKRRLEVYGLYTDVKCNPSNVNFAEWLASKLSNHMMMDWYTKNELWLYWTRGDDEVVLTDEELEDEKAAMGVMVASVVLWCGDREGDEVVRRWWRWGRMCVGGVVFASAAGNLVGRDGGVRKL</sequence>
<gene>
    <name evidence="1" type="ORF">Tci_036364</name>
</gene>